<organism evidence="3">
    <name type="scientific">Burkholderia pseudomallei 1710a</name>
    <dbReference type="NCBI Taxonomy" id="320371"/>
    <lineage>
        <taxon>Bacteria</taxon>
        <taxon>Pseudomonadati</taxon>
        <taxon>Pseudomonadota</taxon>
        <taxon>Betaproteobacteria</taxon>
        <taxon>Burkholderiales</taxon>
        <taxon>Burkholderiaceae</taxon>
        <taxon>Burkholderia</taxon>
        <taxon>pseudomallei group</taxon>
    </lineage>
</organism>
<dbReference type="InterPro" id="IPR006431">
    <property type="entry name" value="Phage_tape_meas_C"/>
</dbReference>
<feature type="domain" description="Bacteriophage tail tape measure C-terminal" evidence="2">
    <location>
        <begin position="705"/>
        <end position="778"/>
    </location>
</feature>
<reference evidence="3" key="1">
    <citation type="submission" date="2009-05" db="EMBL/GenBank/DDBJ databases">
        <authorList>
            <person name="Harkins D.M."/>
            <person name="DeShazer D."/>
            <person name="Woods D.E."/>
            <person name="Brinkac L.M."/>
            <person name="Brown K.A."/>
            <person name="Hung G.C."/>
            <person name="Tuanyok A."/>
            <person name="Zhang B."/>
            <person name="Nierman W.C."/>
        </authorList>
    </citation>
    <scope>NUCLEOTIDE SEQUENCE [LARGE SCALE GENOMIC DNA]</scope>
    <source>
        <strain evidence="3">1710a</strain>
    </source>
</reference>
<dbReference type="AlphaFoldDB" id="A0A0E1WAN2"/>
<evidence type="ECO:0000313" key="3">
    <source>
        <dbReference type="EMBL" id="EET06607.1"/>
    </source>
</evidence>
<dbReference type="RefSeq" id="WP_004526697.1">
    <property type="nucleotide sequence ID" value="NZ_CM000832.1"/>
</dbReference>
<dbReference type="HOGENOM" id="CLU_312094_0_0_4"/>
<dbReference type="Pfam" id="PF06791">
    <property type="entry name" value="TMP_2"/>
    <property type="match status" value="1"/>
</dbReference>
<feature type="domain" description="Bacteriophage tail tape measure N-terminal" evidence="1">
    <location>
        <begin position="109"/>
        <end position="301"/>
    </location>
</feature>
<dbReference type="Proteomes" id="UP000001812">
    <property type="component" value="Chromosome I"/>
</dbReference>
<evidence type="ECO:0000259" key="2">
    <source>
        <dbReference type="Pfam" id="PF09718"/>
    </source>
</evidence>
<sequence length="924" mass="100454">MSISNNNTTVRYSVDASGVQAGVNQIRAANAQLNTSQIEVFRRQEAVTQAMREAASNGYNLTAREAKKLVDQYDRLQATAGKTRLEMLNQQAAARGVTQAFAAQAAAIADASKKTHELNLNSVGARREMMVLAHEAATGSWKNFAGSMMVMAEQVDAMKYATHPLALGLAAAGTAAYAFYKGISNANAQYRAFNDAMNSTGGYAQQTRESIQGLAEDLSKRFGVGISAATNGLNQLVATGRVTADIFPQVGAVALAMSKSSGEAFDKTVESLLKQQDEVKRAAEEYQRTHHSMSDANMALIESLEKTGQKHEAFKILIQQQLADIERETKASTEHQAGFWDNVTASMQRYSRALAGKSTDLDILNDLKSKQAAQLGGRMPGDYTDYGPLIAAQQKIVDANKASQEAAAREAADKAALADSLRTVTAEYERTKSAQQHLSDAVKHDNAVIDTRIALLTKQGKMTDSVRAQLEAQRKQMIAFDTEHITPTRKHGSGSAIAEMNAETQTGMAIRQLIEQQAEKQLQAQRQLGVIDAETYYRRLTDLQKSALNDQIALASRRADVLRSSSDKRAYTEAAAAVEKLQLQQKGLDTSLQDTLTGLSQRRDIDVRRYVMGLGQMNTQQEDAYQYQDTTRNMTARAKAEFDARYALQQQYQQRVRQLVEQYALDPTSDMKQYAEKLRAEQAYLAERSAGMERFFVREEARRNSFAAQMKDGLLSLGGDAMTNAELARTALVTAWQDSQSALEQFITSGEGNFKKFTASILGDLAKIALRQAEVFAIQSISSSFGSFFSEGGPVLHRAGGGPIAGPGTTTSDSIPAMLSNGEFVINAASTRKYRSLLESINSGHMAHFATGGIASSLAPSPAPMSGGGDRPHFTVNLNGGHGGLTEADVASLVTQFQSIVDVQLHKRMAEQGGYAYKMRYGLL</sequence>
<dbReference type="EMBL" id="CM000832">
    <property type="protein sequence ID" value="EET06607.1"/>
    <property type="molecule type" value="Genomic_DNA"/>
</dbReference>
<proteinExistence type="predicted"/>
<evidence type="ECO:0000259" key="1">
    <source>
        <dbReference type="Pfam" id="PF06791"/>
    </source>
</evidence>
<accession>A0A0E1WAN2</accession>
<gene>
    <name evidence="3" type="ORF">BURPS1710A_1963</name>
</gene>
<dbReference type="InterPro" id="IPR009628">
    <property type="entry name" value="Phage_tape_measure_N"/>
</dbReference>
<name>A0A0E1WAN2_BURPE</name>
<dbReference type="Pfam" id="PF09718">
    <property type="entry name" value="Tape_meas_lam_C"/>
    <property type="match status" value="1"/>
</dbReference>
<protein>
    <submittedName>
        <fullName evidence="3">Putative phage HK97 tail length tape measure-related protein</fullName>
    </submittedName>
</protein>